<evidence type="ECO:0000313" key="2">
    <source>
        <dbReference type="EMBL" id="VAX34094.1"/>
    </source>
</evidence>
<dbReference type="InterPro" id="IPR007712">
    <property type="entry name" value="RelE/ParE_toxin"/>
</dbReference>
<organism evidence="2">
    <name type="scientific">hydrothermal vent metagenome</name>
    <dbReference type="NCBI Taxonomy" id="652676"/>
    <lineage>
        <taxon>unclassified sequences</taxon>
        <taxon>metagenomes</taxon>
        <taxon>ecological metagenomes</taxon>
    </lineage>
</organism>
<keyword evidence="1" id="KW-1277">Toxin-antitoxin system</keyword>
<dbReference type="InterPro" id="IPR035093">
    <property type="entry name" value="RelE/ParE_toxin_dom_sf"/>
</dbReference>
<proteinExistence type="predicted"/>
<accession>A0A3B1DDH4</accession>
<evidence type="ECO:0000256" key="1">
    <source>
        <dbReference type="ARBA" id="ARBA00022649"/>
    </source>
</evidence>
<evidence type="ECO:0008006" key="3">
    <source>
        <dbReference type="Google" id="ProtNLM"/>
    </source>
</evidence>
<gene>
    <name evidence="2" type="ORF">MNBD_NITROSPIRAE03-306</name>
</gene>
<dbReference type="SUPFAM" id="SSF143011">
    <property type="entry name" value="RelE-like"/>
    <property type="match status" value="1"/>
</dbReference>
<protein>
    <recommendedName>
        <fullName evidence="3">Cytotoxin</fullName>
    </recommendedName>
</protein>
<dbReference type="AlphaFoldDB" id="A0A3B1DDH4"/>
<sequence>MNHPTHKLRVPDEVAELVRKMHPHLRKKIKASLNTILSDADSGKPLRDELAGLRSFRVSRFRIIYRISRKKVIEIIAIGPRKRIYEETFRILNKKTGKRQGRSLSI</sequence>
<dbReference type="EMBL" id="UOGI01000251">
    <property type="protein sequence ID" value="VAX34094.1"/>
    <property type="molecule type" value="Genomic_DNA"/>
</dbReference>
<dbReference type="Gene3D" id="3.30.2310.20">
    <property type="entry name" value="RelE-like"/>
    <property type="match status" value="1"/>
</dbReference>
<name>A0A3B1DDH4_9ZZZZ</name>
<reference evidence="2" key="1">
    <citation type="submission" date="2018-06" db="EMBL/GenBank/DDBJ databases">
        <authorList>
            <person name="Zhirakovskaya E."/>
        </authorList>
    </citation>
    <scope>NUCLEOTIDE SEQUENCE</scope>
</reference>
<dbReference type="Pfam" id="PF05016">
    <property type="entry name" value="ParE_toxin"/>
    <property type="match status" value="1"/>
</dbReference>